<dbReference type="InterPro" id="IPR011990">
    <property type="entry name" value="TPR-like_helical_dom_sf"/>
</dbReference>
<dbReference type="Pfam" id="PF13041">
    <property type="entry name" value="PPR_2"/>
    <property type="match status" value="1"/>
</dbReference>
<name>A0A1S2XEE8_CICAR</name>
<dbReference type="InterPro" id="IPR050667">
    <property type="entry name" value="PPR-containing_protein"/>
</dbReference>
<evidence type="ECO:0000313" key="5">
    <source>
        <dbReference type="RefSeq" id="XP_004486679.1"/>
    </source>
</evidence>
<dbReference type="PaxDb" id="3827-XP_004486679.1"/>
<evidence type="ECO:0000256" key="3">
    <source>
        <dbReference type="PROSITE-ProRule" id="PRU00708"/>
    </source>
</evidence>
<dbReference type="OrthoDB" id="185373at2759"/>
<feature type="repeat" description="PPR" evidence="3">
    <location>
        <begin position="206"/>
        <end position="240"/>
    </location>
</feature>
<evidence type="ECO:0000256" key="1">
    <source>
        <dbReference type="ARBA" id="ARBA00007626"/>
    </source>
</evidence>
<keyword evidence="2" id="KW-0677">Repeat</keyword>
<dbReference type="PANTHER" id="PTHR47939">
    <property type="entry name" value="MEMBRANE-ASSOCIATED SALT-INDUCIBLE PROTEIN-LIKE"/>
    <property type="match status" value="1"/>
</dbReference>
<proteinExistence type="inferred from homology"/>
<dbReference type="NCBIfam" id="TIGR00756">
    <property type="entry name" value="PPR"/>
    <property type="match status" value="2"/>
</dbReference>
<keyword evidence="4" id="KW-1185">Reference proteome</keyword>
<sequence>MLMPSLRSTRRFCNNFSSSSSSAAIVNNKPLQPPALDRLKSEWDPHKLFHLFKSNATNPILIENRFAFYDTVSRLAGAKRFDYIEQLLEQQKTLPQSRREGFVVRIIALYGNAGMTKHALETFYQMHSFKCNRTVKSFNITLKVLAQTRDYDSIVRFLNDVPSSFNIKLDVYSVNIAIKAFCELDKLQEAYLFMLECENNKGIKPDVVTYTTLMSAFYEHMRWEVGNGLWNRMVLKGCMPNIATFNVRIQFLVTVRRVWDANALMRLMWRIGVTPDDVTLVLIIKGFFLVGYPDMATRVFSALHKKGYKLSAKIYQTMIHYLCKREDFDQACAMCEDSMKKNWFPNVDTIFMLLEGLKRFGKIDEAKEIVVLAKSRKPPFSSSYLATMKSLLSGQKS</sequence>
<dbReference type="PANTHER" id="PTHR47939:SF7">
    <property type="entry name" value="REPEAT-CONTAINING PROTEIN, PUTATIVE-RELATED"/>
    <property type="match status" value="1"/>
</dbReference>
<dbReference type="RefSeq" id="XP_004486680.1">
    <property type="nucleotide sequence ID" value="XM_004486623.3"/>
</dbReference>
<evidence type="ECO:0000256" key="2">
    <source>
        <dbReference type="ARBA" id="ARBA00022737"/>
    </source>
</evidence>
<protein>
    <submittedName>
        <fullName evidence="5 6">Pentatricopeptide repeat-containing protein At1g80150, mitochondrial</fullName>
    </submittedName>
</protein>
<dbReference type="KEGG" id="cam:101489456"/>
<gene>
    <name evidence="5 6" type="primary">LOC101489456</name>
</gene>
<reference evidence="4" key="1">
    <citation type="journal article" date="2013" name="Nat. Biotechnol.">
        <title>Draft genome sequence of chickpea (Cicer arietinum) provides a resource for trait improvement.</title>
        <authorList>
            <person name="Varshney R.K."/>
            <person name="Song C."/>
            <person name="Saxena R.K."/>
            <person name="Azam S."/>
            <person name="Yu S."/>
            <person name="Sharpe A.G."/>
            <person name="Cannon S."/>
            <person name="Baek J."/>
            <person name="Rosen B.D."/>
            <person name="Tar'an B."/>
            <person name="Millan T."/>
            <person name="Zhang X."/>
            <person name="Ramsay L.D."/>
            <person name="Iwata A."/>
            <person name="Wang Y."/>
            <person name="Nelson W."/>
            <person name="Farmer A.D."/>
            <person name="Gaur P.M."/>
            <person name="Soderlund C."/>
            <person name="Penmetsa R.V."/>
            <person name="Xu C."/>
            <person name="Bharti A.K."/>
            <person name="He W."/>
            <person name="Winter P."/>
            <person name="Zhao S."/>
            <person name="Hane J.K."/>
            <person name="Carrasquilla-Garcia N."/>
            <person name="Condie J.A."/>
            <person name="Upadhyaya H.D."/>
            <person name="Luo M.C."/>
            <person name="Thudi M."/>
            <person name="Gowda C.L."/>
            <person name="Singh N.P."/>
            <person name="Lichtenzveig J."/>
            <person name="Gali K.K."/>
            <person name="Rubio J."/>
            <person name="Nadarajan N."/>
            <person name="Dolezel J."/>
            <person name="Bansal K.C."/>
            <person name="Xu X."/>
            <person name="Edwards D."/>
            <person name="Zhang G."/>
            <person name="Kahl G."/>
            <person name="Gil J."/>
            <person name="Singh K.B."/>
            <person name="Datta S.K."/>
            <person name="Jackson S.A."/>
            <person name="Wang J."/>
            <person name="Cook D.R."/>
        </authorList>
    </citation>
    <scope>NUCLEOTIDE SEQUENCE [LARGE SCALE GENOMIC DNA]</scope>
    <source>
        <strain evidence="4">cv. CDC Frontier</strain>
    </source>
</reference>
<dbReference type="RefSeq" id="XP_073223530.1">
    <property type="nucleotide sequence ID" value="XM_073367429.1"/>
</dbReference>
<dbReference type="GeneID" id="101489456"/>
<reference evidence="5 6" key="2">
    <citation type="submission" date="2025-04" db="UniProtKB">
        <authorList>
            <consortium name="RefSeq"/>
        </authorList>
    </citation>
    <scope>IDENTIFICATION</scope>
    <source>
        <tissue evidence="5 6">Etiolated seedlings</tissue>
    </source>
</reference>
<dbReference type="AlphaFoldDB" id="A0A1S2XEE8"/>
<comment type="similarity">
    <text evidence="1">Belongs to the PPR family. P subfamily.</text>
</comment>
<dbReference type="RefSeq" id="XP_004486679.1">
    <property type="nucleotide sequence ID" value="XM_004486622.3"/>
</dbReference>
<dbReference type="eggNOG" id="KOG4197">
    <property type="taxonomic scope" value="Eukaryota"/>
</dbReference>
<evidence type="ECO:0000313" key="4">
    <source>
        <dbReference type="Proteomes" id="UP000087171"/>
    </source>
</evidence>
<accession>A0A1S2XEE8</accession>
<dbReference type="InterPro" id="IPR002885">
    <property type="entry name" value="PPR_rpt"/>
</dbReference>
<dbReference type="Proteomes" id="UP000087171">
    <property type="component" value="Chromosome Ca1"/>
</dbReference>
<dbReference type="PROSITE" id="PS51375">
    <property type="entry name" value="PPR"/>
    <property type="match status" value="1"/>
</dbReference>
<organism evidence="4 6">
    <name type="scientific">Cicer arietinum</name>
    <name type="common">Chickpea</name>
    <name type="synonym">Garbanzo</name>
    <dbReference type="NCBI Taxonomy" id="3827"/>
    <lineage>
        <taxon>Eukaryota</taxon>
        <taxon>Viridiplantae</taxon>
        <taxon>Streptophyta</taxon>
        <taxon>Embryophyta</taxon>
        <taxon>Tracheophyta</taxon>
        <taxon>Spermatophyta</taxon>
        <taxon>Magnoliopsida</taxon>
        <taxon>eudicotyledons</taxon>
        <taxon>Gunneridae</taxon>
        <taxon>Pentapetalae</taxon>
        <taxon>rosids</taxon>
        <taxon>fabids</taxon>
        <taxon>Fabales</taxon>
        <taxon>Fabaceae</taxon>
        <taxon>Papilionoideae</taxon>
        <taxon>50 kb inversion clade</taxon>
        <taxon>NPAAA clade</taxon>
        <taxon>Hologalegina</taxon>
        <taxon>IRL clade</taxon>
        <taxon>Cicereae</taxon>
        <taxon>Cicer</taxon>
    </lineage>
</organism>
<evidence type="ECO:0000313" key="6">
    <source>
        <dbReference type="RefSeq" id="XP_004486680.1"/>
    </source>
</evidence>
<dbReference type="Pfam" id="PF01535">
    <property type="entry name" value="PPR"/>
    <property type="match status" value="1"/>
</dbReference>
<dbReference type="Gene3D" id="1.25.40.10">
    <property type="entry name" value="Tetratricopeptide repeat domain"/>
    <property type="match status" value="3"/>
</dbReference>